<dbReference type="SUPFAM" id="SSF50249">
    <property type="entry name" value="Nucleic acid-binding proteins"/>
    <property type="match status" value="1"/>
</dbReference>
<dbReference type="Gene3D" id="6.10.30.10">
    <property type="match status" value="1"/>
</dbReference>
<name>A0A948S028_UNCEI</name>
<proteinExistence type="predicted"/>
<feature type="domain" description="ChsH2 rubredoxin-like zinc ribbon" evidence="2">
    <location>
        <begin position="9"/>
        <end position="45"/>
    </location>
</feature>
<dbReference type="InterPro" id="IPR052513">
    <property type="entry name" value="Thioester_dehydratase-like"/>
</dbReference>
<reference evidence="3" key="1">
    <citation type="submission" date="2021-05" db="EMBL/GenBank/DDBJ databases">
        <title>Energy efficiency and biological interactions define the core microbiome of deep oligotrophic groundwater.</title>
        <authorList>
            <person name="Mehrshad M."/>
            <person name="Lopez-Fernandez M."/>
            <person name="Bell E."/>
            <person name="Bernier-Latmani R."/>
            <person name="Bertilsson S."/>
            <person name="Dopson M."/>
        </authorList>
    </citation>
    <scope>NUCLEOTIDE SEQUENCE</scope>
    <source>
        <strain evidence="3">Modern_marine.mb.64</strain>
    </source>
</reference>
<dbReference type="EMBL" id="JAHJDP010000056">
    <property type="protein sequence ID" value="MBU2691354.1"/>
    <property type="molecule type" value="Genomic_DNA"/>
</dbReference>
<accession>A0A948S028</accession>
<gene>
    <name evidence="3" type="ORF">KJ970_10555</name>
</gene>
<dbReference type="InterPro" id="IPR012340">
    <property type="entry name" value="NA-bd_OB-fold"/>
</dbReference>
<dbReference type="AlphaFoldDB" id="A0A948S028"/>
<dbReference type="Pfam" id="PF01796">
    <property type="entry name" value="OB_ChsH2_C"/>
    <property type="match status" value="1"/>
</dbReference>
<dbReference type="PANTHER" id="PTHR34075:SF5">
    <property type="entry name" value="BLR3430 PROTEIN"/>
    <property type="match status" value="1"/>
</dbReference>
<comment type="caution">
    <text evidence="3">The sequence shown here is derived from an EMBL/GenBank/DDBJ whole genome shotgun (WGS) entry which is preliminary data.</text>
</comment>
<dbReference type="PANTHER" id="PTHR34075">
    <property type="entry name" value="BLR3430 PROTEIN"/>
    <property type="match status" value="1"/>
</dbReference>
<organism evidence="3 4">
    <name type="scientific">Eiseniibacteriota bacterium</name>
    <dbReference type="NCBI Taxonomy" id="2212470"/>
    <lineage>
        <taxon>Bacteria</taxon>
        <taxon>Candidatus Eiseniibacteriota</taxon>
    </lineage>
</organism>
<dbReference type="InterPro" id="IPR002878">
    <property type="entry name" value="ChsH2_C"/>
</dbReference>
<evidence type="ECO:0000259" key="2">
    <source>
        <dbReference type="Pfam" id="PF12172"/>
    </source>
</evidence>
<sequence length="130" mass="14585">MNTSARYWREIPQRYRLEAGKCRKCGKILYPPRLVCPDCKGRDFETVILPDEGKVVSYTIIAVGPTGFTDETPYALGIIELPNGVRLMSQIVDVDLDKLSVGMPVRLEFRRLQEAGKSGILQYGHKCVPA</sequence>
<dbReference type="InterPro" id="IPR022002">
    <property type="entry name" value="ChsH2_Znr"/>
</dbReference>
<dbReference type="Proteomes" id="UP000777784">
    <property type="component" value="Unassembled WGS sequence"/>
</dbReference>
<dbReference type="Pfam" id="PF12172">
    <property type="entry name" value="zf-ChsH2"/>
    <property type="match status" value="1"/>
</dbReference>
<evidence type="ECO:0000313" key="4">
    <source>
        <dbReference type="Proteomes" id="UP000777784"/>
    </source>
</evidence>
<evidence type="ECO:0000313" key="3">
    <source>
        <dbReference type="EMBL" id="MBU2691354.1"/>
    </source>
</evidence>
<feature type="domain" description="ChsH2 C-terminal OB-fold" evidence="1">
    <location>
        <begin position="49"/>
        <end position="110"/>
    </location>
</feature>
<protein>
    <submittedName>
        <fullName evidence="3">Zn-ribbon domain-containing OB-fold protein</fullName>
    </submittedName>
</protein>
<evidence type="ECO:0000259" key="1">
    <source>
        <dbReference type="Pfam" id="PF01796"/>
    </source>
</evidence>